<gene>
    <name evidence="1" type="ORF">AYM40_36780</name>
</gene>
<name>A0A160FWV7_9BURK</name>
<proteinExistence type="predicted"/>
<dbReference type="EMBL" id="CP014580">
    <property type="protein sequence ID" value="ANB77900.1"/>
    <property type="molecule type" value="Genomic_DNA"/>
</dbReference>
<dbReference type="KEGG" id="buz:AYM40_36780"/>
<dbReference type="RefSeq" id="WP_063501076.1">
    <property type="nucleotide sequence ID" value="NZ_CP014580.1"/>
</dbReference>
<evidence type="ECO:0000313" key="2">
    <source>
        <dbReference type="Proteomes" id="UP000076852"/>
    </source>
</evidence>
<reference evidence="1 2" key="1">
    <citation type="journal article" date="2016" name="Gene">
        <title>PacBio SMRT assembly of a complex multi-replicon genome reveals chlorocatechol degradative operon in a region of genome plasticity.</title>
        <authorList>
            <person name="Ricker N."/>
            <person name="Shen S.Y."/>
            <person name="Goordial J."/>
            <person name="Jin S."/>
            <person name="Fulthorpe R.R."/>
        </authorList>
    </citation>
    <scope>NUCLEOTIDE SEQUENCE [LARGE SCALE GENOMIC DNA]</scope>
    <source>
        <strain evidence="1 2">OLGA172</strain>
        <plasmid evidence="2">polga1</plasmid>
    </source>
</reference>
<protein>
    <submittedName>
        <fullName evidence="1">Uncharacterized protein</fullName>
    </submittedName>
</protein>
<accession>A0A160FWV7</accession>
<dbReference type="AlphaFoldDB" id="A0A160FWV7"/>
<geneLocation type="plasmid" evidence="2">
    <name>polga1</name>
</geneLocation>
<dbReference type="Proteomes" id="UP000076852">
    <property type="component" value="Plasmid pOLGA1"/>
</dbReference>
<keyword evidence="2" id="KW-1185">Reference proteome</keyword>
<sequence length="86" mass="10002">MSDYVRMYRGFKISVSCVELSRERYAIEWAVTPDTNETRDQMKYERIHIDTREERSGHQEEVLGHALGLAESFIDGVISRGHDGNR</sequence>
<evidence type="ECO:0000313" key="1">
    <source>
        <dbReference type="EMBL" id="ANB77900.1"/>
    </source>
</evidence>
<dbReference type="OrthoDB" id="9137754at2"/>
<organism evidence="1 2">
    <name type="scientific">Paraburkholderia phytofirmans OLGA172</name>
    <dbReference type="NCBI Taxonomy" id="1417228"/>
    <lineage>
        <taxon>Bacteria</taxon>
        <taxon>Pseudomonadati</taxon>
        <taxon>Pseudomonadota</taxon>
        <taxon>Betaproteobacteria</taxon>
        <taxon>Burkholderiales</taxon>
        <taxon>Burkholderiaceae</taxon>
        <taxon>Paraburkholderia</taxon>
    </lineage>
</organism>
<keyword evidence="1" id="KW-0614">Plasmid</keyword>